<protein>
    <submittedName>
        <fullName evidence="2">Uncharacterized protein</fullName>
    </submittedName>
</protein>
<accession>A0A6G1E160</accession>
<dbReference type="EMBL" id="SPHZ02000005">
    <property type="protein sequence ID" value="KAF0918865.1"/>
    <property type="molecule type" value="Genomic_DNA"/>
</dbReference>
<reference evidence="2 3" key="1">
    <citation type="submission" date="2019-11" db="EMBL/GenBank/DDBJ databases">
        <title>Whole genome sequence of Oryza granulata.</title>
        <authorList>
            <person name="Li W."/>
        </authorList>
    </citation>
    <scope>NUCLEOTIDE SEQUENCE [LARGE SCALE GENOMIC DNA]</scope>
    <source>
        <strain evidence="3">cv. Menghai</strain>
        <tissue evidence="2">Leaf</tissue>
    </source>
</reference>
<feature type="compositionally biased region" description="Polar residues" evidence="1">
    <location>
        <begin position="49"/>
        <end position="59"/>
    </location>
</feature>
<keyword evidence="3" id="KW-1185">Reference proteome</keyword>
<proteinExistence type="predicted"/>
<name>A0A6G1E160_9ORYZ</name>
<organism evidence="2 3">
    <name type="scientific">Oryza meyeriana var. granulata</name>
    <dbReference type="NCBI Taxonomy" id="110450"/>
    <lineage>
        <taxon>Eukaryota</taxon>
        <taxon>Viridiplantae</taxon>
        <taxon>Streptophyta</taxon>
        <taxon>Embryophyta</taxon>
        <taxon>Tracheophyta</taxon>
        <taxon>Spermatophyta</taxon>
        <taxon>Magnoliopsida</taxon>
        <taxon>Liliopsida</taxon>
        <taxon>Poales</taxon>
        <taxon>Poaceae</taxon>
        <taxon>BOP clade</taxon>
        <taxon>Oryzoideae</taxon>
        <taxon>Oryzeae</taxon>
        <taxon>Oryzinae</taxon>
        <taxon>Oryza</taxon>
        <taxon>Oryza meyeriana</taxon>
    </lineage>
</organism>
<sequence>MPDARCIQPFDVPGGWQRLALGFSIPIDIAKRQPRSTASGRRPGHSLCQGRSSNPSRQGVSLIHESPASYGIRGGGAPTRFAVIASRAPTSYRRCGCQLQCTTCGGDDCSSMASSLAAAAMVADLLVHVATVTGLQDTHATY</sequence>
<evidence type="ECO:0000313" key="2">
    <source>
        <dbReference type="EMBL" id="KAF0918865.1"/>
    </source>
</evidence>
<gene>
    <name evidence="2" type="ORF">E2562_026700</name>
</gene>
<comment type="caution">
    <text evidence="2">The sequence shown here is derived from an EMBL/GenBank/DDBJ whole genome shotgun (WGS) entry which is preliminary data.</text>
</comment>
<evidence type="ECO:0000256" key="1">
    <source>
        <dbReference type="SAM" id="MobiDB-lite"/>
    </source>
</evidence>
<evidence type="ECO:0000313" key="3">
    <source>
        <dbReference type="Proteomes" id="UP000479710"/>
    </source>
</evidence>
<dbReference type="Proteomes" id="UP000479710">
    <property type="component" value="Unassembled WGS sequence"/>
</dbReference>
<feature type="region of interest" description="Disordered" evidence="1">
    <location>
        <begin position="32"/>
        <end position="60"/>
    </location>
</feature>
<dbReference type="AlphaFoldDB" id="A0A6G1E160"/>